<dbReference type="GO" id="GO:0005524">
    <property type="term" value="F:ATP binding"/>
    <property type="evidence" value="ECO:0007669"/>
    <property type="project" value="UniProtKB-KW"/>
</dbReference>
<feature type="region of interest" description="Disordered" evidence="4">
    <location>
        <begin position="94"/>
        <end position="153"/>
    </location>
</feature>
<feature type="compositionally biased region" description="Low complexity" evidence="4">
    <location>
        <begin position="98"/>
        <end position="108"/>
    </location>
</feature>
<dbReference type="EMBL" id="GBEZ01011415">
    <property type="protein sequence ID" value="JAC74369.1"/>
    <property type="molecule type" value="Transcribed_RNA"/>
</dbReference>
<accession>A0A061RUC1</accession>
<evidence type="ECO:0000256" key="2">
    <source>
        <dbReference type="ARBA" id="ARBA00022741"/>
    </source>
</evidence>
<dbReference type="GO" id="GO:0000226">
    <property type="term" value="P:microtubule cytoskeleton organization"/>
    <property type="evidence" value="ECO:0007669"/>
    <property type="project" value="TreeGrafter"/>
</dbReference>
<dbReference type="PANTHER" id="PTHR12241">
    <property type="entry name" value="TUBULIN POLYGLUTAMYLASE"/>
    <property type="match status" value="1"/>
</dbReference>
<dbReference type="InterPro" id="IPR004344">
    <property type="entry name" value="TTL/TTLL_fam"/>
</dbReference>
<dbReference type="PANTHER" id="PTHR12241:SF155">
    <property type="entry name" value="TUBULIN-TYROSINE LIGASE FAMILY PROTEIN"/>
    <property type="match status" value="1"/>
</dbReference>
<feature type="compositionally biased region" description="Low complexity" evidence="4">
    <location>
        <begin position="115"/>
        <end position="130"/>
    </location>
</feature>
<gene>
    <name evidence="5" type="ORF">TSPGSL018_26149</name>
</gene>
<dbReference type="Gene3D" id="3.30.470.20">
    <property type="entry name" value="ATP-grasp fold, B domain"/>
    <property type="match status" value="1"/>
</dbReference>
<evidence type="ECO:0000256" key="4">
    <source>
        <dbReference type="SAM" id="MobiDB-lite"/>
    </source>
</evidence>
<organism evidence="5">
    <name type="scientific">Tetraselmis sp. GSL018</name>
    <dbReference type="NCBI Taxonomy" id="582737"/>
    <lineage>
        <taxon>Eukaryota</taxon>
        <taxon>Viridiplantae</taxon>
        <taxon>Chlorophyta</taxon>
        <taxon>core chlorophytes</taxon>
        <taxon>Chlorodendrophyceae</taxon>
        <taxon>Chlorodendrales</taxon>
        <taxon>Chlorodendraceae</taxon>
        <taxon>Tetraselmis</taxon>
    </lineage>
</organism>
<dbReference type="GO" id="GO:0036064">
    <property type="term" value="C:ciliary basal body"/>
    <property type="evidence" value="ECO:0007669"/>
    <property type="project" value="TreeGrafter"/>
</dbReference>
<sequence length="153" mass="16901">MAEMGRIIAELQAGMPRVVQKYVERPLLLDRRKADLRVWVAVLRFEPLVAYMYEQVMVRPASQGFTLSRELLPNPAVHLCNHAVQCGLLAARRRRQRLSPGARSTSSPRPRPRARSPAPRARSAATSYRPGAPLDGSAGAGRPVVRGRHPGHA</sequence>
<dbReference type="Pfam" id="PF03133">
    <property type="entry name" value="TTL"/>
    <property type="match status" value="1"/>
</dbReference>
<proteinExistence type="predicted"/>
<keyword evidence="3" id="KW-0067">ATP-binding</keyword>
<reference evidence="5" key="1">
    <citation type="submission" date="2014-05" db="EMBL/GenBank/DDBJ databases">
        <title>The transcriptome of the halophilic microalga Tetraselmis sp. GSL018 isolated from the Great Salt Lake, Utah.</title>
        <authorList>
            <person name="Jinkerson R.E."/>
            <person name="D'Adamo S."/>
            <person name="Posewitz M.C."/>
        </authorList>
    </citation>
    <scope>NUCLEOTIDE SEQUENCE</scope>
    <source>
        <strain evidence="5">GSL018</strain>
    </source>
</reference>
<evidence type="ECO:0000313" key="5">
    <source>
        <dbReference type="EMBL" id="JAC74369.1"/>
    </source>
</evidence>
<dbReference type="GO" id="GO:0015631">
    <property type="term" value="F:tubulin binding"/>
    <property type="evidence" value="ECO:0007669"/>
    <property type="project" value="TreeGrafter"/>
</dbReference>
<keyword evidence="2" id="KW-0547">Nucleotide-binding</keyword>
<evidence type="ECO:0000256" key="3">
    <source>
        <dbReference type="ARBA" id="ARBA00022840"/>
    </source>
</evidence>
<dbReference type="AlphaFoldDB" id="A0A061RUC1"/>
<name>A0A061RUC1_9CHLO</name>
<evidence type="ECO:0000256" key="1">
    <source>
        <dbReference type="ARBA" id="ARBA00022598"/>
    </source>
</evidence>
<dbReference type="GO" id="GO:0070740">
    <property type="term" value="F:tubulin-glutamic acid ligase activity"/>
    <property type="evidence" value="ECO:0007669"/>
    <property type="project" value="TreeGrafter"/>
</dbReference>
<dbReference type="PROSITE" id="PS51221">
    <property type="entry name" value="TTL"/>
    <property type="match status" value="1"/>
</dbReference>
<protein>
    <submittedName>
        <fullName evidence="5">Tubulin--tyrosine ligase-like protein 8</fullName>
    </submittedName>
</protein>
<keyword evidence="1 5" id="KW-0436">Ligase</keyword>